<evidence type="ECO:0000313" key="14">
    <source>
        <dbReference type="EMBL" id="SEP41240.1"/>
    </source>
</evidence>
<accession>A0A1H8XMP7</accession>
<dbReference type="STRING" id="112903.SAMN04490178_12639"/>
<evidence type="ECO:0000256" key="10">
    <source>
        <dbReference type="ARBA" id="ARBA00030019"/>
    </source>
</evidence>
<dbReference type="InterPro" id="IPR043129">
    <property type="entry name" value="ATPase_NBD"/>
</dbReference>
<organism evidence="14 15">
    <name type="scientific">Propionispora vibrioides</name>
    <dbReference type="NCBI Taxonomy" id="112903"/>
    <lineage>
        <taxon>Bacteria</taxon>
        <taxon>Bacillati</taxon>
        <taxon>Bacillota</taxon>
        <taxon>Negativicutes</taxon>
        <taxon>Selenomonadales</taxon>
        <taxon>Sporomusaceae</taxon>
        <taxon>Propionispora</taxon>
    </lineage>
</organism>
<keyword evidence="9" id="KW-0143">Chaperone</keyword>
<keyword evidence="8" id="KW-0346">Stress response</keyword>
<dbReference type="PROSITE" id="PS00329">
    <property type="entry name" value="HSP70_2"/>
    <property type="match status" value="1"/>
</dbReference>
<dbReference type="Proteomes" id="UP000198847">
    <property type="component" value="Unassembled WGS sequence"/>
</dbReference>
<dbReference type="InterPro" id="IPR018181">
    <property type="entry name" value="Heat_shock_70_CS"/>
</dbReference>
<dbReference type="RefSeq" id="WP_091750464.1">
    <property type="nucleotide sequence ID" value="NZ_FODY01000026.1"/>
</dbReference>
<dbReference type="GO" id="GO:0005524">
    <property type="term" value="F:ATP binding"/>
    <property type="evidence" value="ECO:0007669"/>
    <property type="project" value="UniProtKB-KW"/>
</dbReference>
<dbReference type="CDD" id="cd10235">
    <property type="entry name" value="ASKHA_NBD_HSP70_HscC"/>
    <property type="match status" value="1"/>
</dbReference>
<dbReference type="Gene3D" id="3.90.640.10">
    <property type="entry name" value="Actin, Chain A, domain 4"/>
    <property type="match status" value="1"/>
</dbReference>
<evidence type="ECO:0000256" key="2">
    <source>
        <dbReference type="ARBA" id="ARBA00007381"/>
    </source>
</evidence>
<evidence type="ECO:0000256" key="3">
    <source>
        <dbReference type="ARBA" id="ARBA00014415"/>
    </source>
</evidence>
<evidence type="ECO:0000313" key="15">
    <source>
        <dbReference type="Proteomes" id="UP000198847"/>
    </source>
</evidence>
<keyword evidence="5" id="KW-0597">Phosphoprotein</keyword>
<evidence type="ECO:0000256" key="11">
    <source>
        <dbReference type="ARBA" id="ARBA00030945"/>
    </source>
</evidence>
<keyword evidence="7 13" id="KW-0067">ATP-binding</keyword>
<dbReference type="PROSITE" id="PS01036">
    <property type="entry name" value="HSP70_3"/>
    <property type="match status" value="1"/>
</dbReference>
<sequence length="566" mass="63103">MPIVGIDLGTTNSLISYWDNDRVQIIPNAVGSNLTPSVISVDENQEIFVGQIARERLIGYPHLTIAAFKRYMGTSKTFKLGKYKFLPEELSSFVIRSLKQDAEAYLGESIHEAVISVPAYFNDAQRRATKRAGELAGLKVERLINEPSAAACAYGLHQKKSETKFLIFDLGGGTFDVSIVELFENVMEVKAIAGDNYLGGEDFTNALISAFAQYHKMNDKNIEQKAYVMIKKQAELCKQSLSNHMTATMNCLINGKTLEFNMDRNGFSTVAKELLNRLRVPVEKALRDASIKADELDSVILVGGATRMPMIHTLVSKLLGRFPSCSLNPDEVVAIGAGIQAAMKERNVVLKEVVLTDVCPYTLGIETSVPSGYGYYEDGHFAPIIERNTTIPVSKVEQFCTISDNQTYINVKIFQGEGRLTKSNISLGSIKMEVPPAPAGQQTVDVRFTYDINGILEVEVNAVKTGLRKRIVIEESPGTLSKADIENRLAALAAIKIHPRDRQENQLLLARGERLFEESLGDFRMEIAALLHQFERVINRQNDREIKKEAELFRVKLDELERRQGY</sequence>
<dbReference type="SUPFAM" id="SSF53067">
    <property type="entry name" value="Actin-like ATPase domain"/>
    <property type="match status" value="2"/>
</dbReference>
<evidence type="ECO:0000256" key="1">
    <source>
        <dbReference type="ARBA" id="ARBA00002290"/>
    </source>
</evidence>
<comment type="function">
    <text evidence="1">Acts as a chaperone.</text>
</comment>
<gene>
    <name evidence="14" type="ORF">SAMN04490178_12639</name>
</gene>
<evidence type="ECO:0000256" key="7">
    <source>
        <dbReference type="ARBA" id="ARBA00022840"/>
    </source>
</evidence>
<keyword evidence="6 13" id="KW-0547">Nucleotide-binding</keyword>
<dbReference type="Pfam" id="PF00012">
    <property type="entry name" value="HSP70"/>
    <property type="match status" value="1"/>
</dbReference>
<evidence type="ECO:0000256" key="4">
    <source>
        <dbReference type="ARBA" id="ARBA00017249"/>
    </source>
</evidence>
<evidence type="ECO:0000256" key="13">
    <source>
        <dbReference type="RuleBase" id="RU003322"/>
    </source>
</evidence>
<evidence type="ECO:0000256" key="6">
    <source>
        <dbReference type="ARBA" id="ARBA00022741"/>
    </source>
</evidence>
<dbReference type="PANTHER" id="PTHR19375">
    <property type="entry name" value="HEAT SHOCK PROTEIN 70KDA"/>
    <property type="match status" value="1"/>
</dbReference>
<dbReference type="OrthoDB" id="9766019at2"/>
<dbReference type="Gene3D" id="2.60.34.10">
    <property type="entry name" value="Substrate Binding Domain Of DNAk, Chain A, domain 1"/>
    <property type="match status" value="1"/>
</dbReference>
<proteinExistence type="inferred from homology"/>
<evidence type="ECO:0000256" key="8">
    <source>
        <dbReference type="ARBA" id="ARBA00023016"/>
    </source>
</evidence>
<dbReference type="PRINTS" id="PR00301">
    <property type="entry name" value="HEATSHOCK70"/>
</dbReference>
<evidence type="ECO:0000256" key="9">
    <source>
        <dbReference type="ARBA" id="ARBA00023186"/>
    </source>
</evidence>
<name>A0A1H8XMP7_9FIRM</name>
<dbReference type="Gene3D" id="3.30.420.40">
    <property type="match status" value="3"/>
</dbReference>
<protein>
    <recommendedName>
        <fullName evidence="3">Chaperone protein DnaK</fullName>
    </recommendedName>
    <alternativeName>
        <fullName evidence="4">Chaperone protein dnaK</fullName>
    </alternativeName>
    <alternativeName>
        <fullName evidence="12">HSP70</fullName>
    </alternativeName>
    <alternativeName>
        <fullName evidence="11">Heat shock 70 kDa protein</fullName>
    </alternativeName>
    <alternativeName>
        <fullName evidence="10">Heat shock protein 70</fullName>
    </alternativeName>
</protein>
<dbReference type="SUPFAM" id="SSF100920">
    <property type="entry name" value="Heat shock protein 70kD (HSP70), peptide-binding domain"/>
    <property type="match status" value="1"/>
</dbReference>
<keyword evidence="15" id="KW-1185">Reference proteome</keyword>
<dbReference type="EMBL" id="FODY01000026">
    <property type="protein sequence ID" value="SEP41240.1"/>
    <property type="molecule type" value="Genomic_DNA"/>
</dbReference>
<dbReference type="InterPro" id="IPR042030">
    <property type="entry name" value="HscC_NBD"/>
</dbReference>
<dbReference type="InterPro" id="IPR013126">
    <property type="entry name" value="Hsp_70_fam"/>
</dbReference>
<dbReference type="InterPro" id="IPR029047">
    <property type="entry name" value="HSP70_peptide-bd_sf"/>
</dbReference>
<evidence type="ECO:0000256" key="5">
    <source>
        <dbReference type="ARBA" id="ARBA00022553"/>
    </source>
</evidence>
<dbReference type="PROSITE" id="PS00297">
    <property type="entry name" value="HSP70_1"/>
    <property type="match status" value="1"/>
</dbReference>
<reference evidence="14 15" key="1">
    <citation type="submission" date="2016-10" db="EMBL/GenBank/DDBJ databases">
        <authorList>
            <person name="de Groot N.N."/>
        </authorList>
    </citation>
    <scope>NUCLEOTIDE SEQUENCE [LARGE SCALE GENOMIC DNA]</scope>
    <source>
        <strain evidence="14 15">DSM 13305</strain>
    </source>
</reference>
<dbReference type="AlphaFoldDB" id="A0A1H8XMP7"/>
<evidence type="ECO:0000256" key="12">
    <source>
        <dbReference type="ARBA" id="ARBA00033103"/>
    </source>
</evidence>
<dbReference type="GO" id="GO:0140662">
    <property type="term" value="F:ATP-dependent protein folding chaperone"/>
    <property type="evidence" value="ECO:0007669"/>
    <property type="project" value="InterPro"/>
</dbReference>
<dbReference type="FunFam" id="3.30.420.40:FF:000144">
    <property type="entry name" value="Molecular chaperone HscC"/>
    <property type="match status" value="1"/>
</dbReference>
<comment type="similarity">
    <text evidence="2 13">Belongs to the heat shock protein 70 family.</text>
</comment>